<gene>
    <name evidence="5" type="ORF">HYFRA_00000171</name>
</gene>
<dbReference type="OrthoDB" id="416253at2759"/>
<keyword evidence="6" id="KW-1185">Reference proteome</keyword>
<dbReference type="SUPFAM" id="SSF51430">
    <property type="entry name" value="NAD(P)-linked oxidoreductase"/>
    <property type="match status" value="1"/>
</dbReference>
<dbReference type="PROSITE" id="PS00798">
    <property type="entry name" value="ALDOKETO_REDUCTASE_1"/>
    <property type="match status" value="1"/>
</dbReference>
<dbReference type="Proteomes" id="UP000696280">
    <property type="component" value="Unassembled WGS sequence"/>
</dbReference>
<dbReference type="InterPro" id="IPR020471">
    <property type="entry name" value="AKR"/>
</dbReference>
<keyword evidence="3" id="KW-0560">Oxidoreductase</keyword>
<comment type="caution">
    <text evidence="5">The sequence shown here is derived from an EMBL/GenBank/DDBJ whole genome shotgun (WGS) entry which is preliminary data.</text>
</comment>
<reference evidence="5" key="1">
    <citation type="submission" date="2021-07" db="EMBL/GenBank/DDBJ databases">
        <authorList>
            <person name="Durling M."/>
        </authorList>
    </citation>
    <scope>NUCLEOTIDE SEQUENCE</scope>
</reference>
<dbReference type="PANTHER" id="PTHR43827">
    <property type="entry name" value="2,5-DIKETO-D-GLUCONIC ACID REDUCTASE"/>
    <property type="match status" value="1"/>
</dbReference>
<organism evidence="5 6">
    <name type="scientific">Hymenoscyphus fraxineus</name>
    <dbReference type="NCBI Taxonomy" id="746836"/>
    <lineage>
        <taxon>Eukaryota</taxon>
        <taxon>Fungi</taxon>
        <taxon>Dikarya</taxon>
        <taxon>Ascomycota</taxon>
        <taxon>Pezizomycotina</taxon>
        <taxon>Leotiomycetes</taxon>
        <taxon>Helotiales</taxon>
        <taxon>Helotiaceae</taxon>
        <taxon>Hymenoscyphus</taxon>
    </lineage>
</organism>
<name>A0A9N9PSB3_9HELO</name>
<dbReference type="Gene3D" id="3.20.20.100">
    <property type="entry name" value="NADP-dependent oxidoreductase domain"/>
    <property type="match status" value="1"/>
</dbReference>
<dbReference type="EMBL" id="CAJVRL010000081">
    <property type="protein sequence ID" value="CAG8957831.1"/>
    <property type="molecule type" value="Genomic_DNA"/>
</dbReference>
<protein>
    <recommendedName>
        <fullName evidence="4">NADP-dependent oxidoreductase domain-containing protein</fullName>
    </recommendedName>
</protein>
<keyword evidence="2" id="KW-0521">NADP</keyword>
<evidence type="ECO:0000313" key="6">
    <source>
        <dbReference type="Proteomes" id="UP000696280"/>
    </source>
</evidence>
<proteinExistence type="inferred from homology"/>
<dbReference type="GO" id="GO:0016616">
    <property type="term" value="F:oxidoreductase activity, acting on the CH-OH group of donors, NAD or NADP as acceptor"/>
    <property type="evidence" value="ECO:0007669"/>
    <property type="project" value="UniProtKB-ARBA"/>
</dbReference>
<evidence type="ECO:0000256" key="3">
    <source>
        <dbReference type="ARBA" id="ARBA00023002"/>
    </source>
</evidence>
<dbReference type="PRINTS" id="PR00069">
    <property type="entry name" value="ALDKETRDTASE"/>
</dbReference>
<dbReference type="PROSITE" id="PS00062">
    <property type="entry name" value="ALDOKETO_REDUCTASE_2"/>
    <property type="match status" value="1"/>
</dbReference>
<dbReference type="PANTHER" id="PTHR43827:SF3">
    <property type="entry name" value="NADP-DEPENDENT OXIDOREDUCTASE DOMAIN-CONTAINING PROTEIN"/>
    <property type="match status" value="1"/>
</dbReference>
<dbReference type="CDD" id="cd19071">
    <property type="entry name" value="AKR_AKR1-5-like"/>
    <property type="match status" value="1"/>
</dbReference>
<dbReference type="Pfam" id="PF00248">
    <property type="entry name" value="Aldo_ket_red"/>
    <property type="match status" value="1"/>
</dbReference>
<dbReference type="InterPro" id="IPR023210">
    <property type="entry name" value="NADP_OxRdtase_dom"/>
</dbReference>
<evidence type="ECO:0000256" key="1">
    <source>
        <dbReference type="ARBA" id="ARBA00007905"/>
    </source>
</evidence>
<comment type="similarity">
    <text evidence="1">Belongs to the aldo/keto reductase family.</text>
</comment>
<dbReference type="InterPro" id="IPR018170">
    <property type="entry name" value="Aldo/ket_reductase_CS"/>
</dbReference>
<sequence length="419" mass="46167">MPLSGLDEIPLIGLGTFRLKGHAVQQPLRDAIHLGYRHIDTAAIYRNEKEIGSALQELYKDDSFQLARSDLWITSKLSPYDMETPRAALLETLSHLQIEYLDLYLIHWPGIARKPSSSPLNKQLRLEAWNMLNEAKREGLVRHIGVSNFTPNHIQELIAETDYGFEGAFIQMEVHPWYWRDAMEIHSRFLEQNITMVGYALLAEGKLLAESSLTALDQIAQRLGASRVQVTLAWAISKGWGVLVRSQDPEHMRLNLETLSLVSSLTAEDCSAIDGLSTKNNEKKQCWDPRVSLLYADNSSGGVLPAPSSNGFDSDGNSAGFDSILPDNSAVSTVLSFAFGCLRENQRYARPAKITNPSTPDPIPIPTLAPAERPVLEFCGIGAALSIVLVVLGFPVVLTKLGTLVDAIVEIDAPDCPKV</sequence>
<feature type="domain" description="NADP-dependent oxidoreductase" evidence="4">
    <location>
        <begin position="12"/>
        <end position="276"/>
    </location>
</feature>
<evidence type="ECO:0000259" key="4">
    <source>
        <dbReference type="Pfam" id="PF00248"/>
    </source>
</evidence>
<dbReference type="AlphaFoldDB" id="A0A9N9PSB3"/>
<accession>A0A9N9PSB3</accession>
<dbReference type="InterPro" id="IPR036812">
    <property type="entry name" value="NAD(P)_OxRdtase_dom_sf"/>
</dbReference>
<evidence type="ECO:0000313" key="5">
    <source>
        <dbReference type="EMBL" id="CAG8957831.1"/>
    </source>
</evidence>
<evidence type="ECO:0000256" key="2">
    <source>
        <dbReference type="ARBA" id="ARBA00022857"/>
    </source>
</evidence>